<protein>
    <submittedName>
        <fullName evidence="1">Uncharacterized protein</fullName>
    </submittedName>
</protein>
<name>A0A645BE94_9ZZZZ</name>
<proteinExistence type="predicted"/>
<sequence>MMNSKAKELNRLYGTTKLLFIKELSSQMQDNNFLIGEISRRHSDFNIMRSELDSLIKRQNILLALITQLAAEVDTNLNTAVVLLHDLERIE</sequence>
<dbReference type="EMBL" id="VSSQ01019413">
    <property type="protein sequence ID" value="MPM63436.1"/>
    <property type="molecule type" value="Genomic_DNA"/>
</dbReference>
<evidence type="ECO:0000313" key="1">
    <source>
        <dbReference type="EMBL" id="MPM63436.1"/>
    </source>
</evidence>
<gene>
    <name evidence="1" type="ORF">SDC9_110316</name>
</gene>
<organism evidence="1">
    <name type="scientific">bioreactor metagenome</name>
    <dbReference type="NCBI Taxonomy" id="1076179"/>
    <lineage>
        <taxon>unclassified sequences</taxon>
        <taxon>metagenomes</taxon>
        <taxon>ecological metagenomes</taxon>
    </lineage>
</organism>
<comment type="caution">
    <text evidence="1">The sequence shown here is derived from an EMBL/GenBank/DDBJ whole genome shotgun (WGS) entry which is preliminary data.</text>
</comment>
<accession>A0A645BE94</accession>
<reference evidence="1" key="1">
    <citation type="submission" date="2019-08" db="EMBL/GenBank/DDBJ databases">
        <authorList>
            <person name="Kucharzyk K."/>
            <person name="Murdoch R.W."/>
            <person name="Higgins S."/>
            <person name="Loffler F."/>
        </authorList>
    </citation>
    <scope>NUCLEOTIDE SEQUENCE</scope>
</reference>
<dbReference type="AlphaFoldDB" id="A0A645BE94"/>